<evidence type="ECO:0000313" key="5">
    <source>
        <dbReference type="EMBL" id="GEO41026.1"/>
    </source>
</evidence>
<dbReference type="EMBL" id="BJYZ01000025">
    <property type="protein sequence ID" value="GEO41026.1"/>
    <property type="molecule type" value="Genomic_DNA"/>
</dbReference>
<dbReference type="InterPro" id="IPR008920">
    <property type="entry name" value="TF_FadR/GntR_C"/>
</dbReference>
<evidence type="ECO:0000256" key="3">
    <source>
        <dbReference type="ARBA" id="ARBA00023163"/>
    </source>
</evidence>
<dbReference type="Pfam" id="PF00392">
    <property type="entry name" value="GntR"/>
    <property type="match status" value="1"/>
</dbReference>
<evidence type="ECO:0000256" key="1">
    <source>
        <dbReference type="ARBA" id="ARBA00023015"/>
    </source>
</evidence>
<dbReference type="InterPro" id="IPR000524">
    <property type="entry name" value="Tscrpt_reg_HTH_GntR"/>
</dbReference>
<comment type="caution">
    <text evidence="5">The sequence shown here is derived from an EMBL/GenBank/DDBJ whole genome shotgun (WGS) entry which is preliminary data.</text>
</comment>
<keyword evidence="6" id="KW-1185">Reference proteome</keyword>
<dbReference type="AlphaFoldDB" id="A0A512DX50"/>
<dbReference type="Gene3D" id="1.10.10.10">
    <property type="entry name" value="Winged helix-like DNA-binding domain superfamily/Winged helix DNA-binding domain"/>
    <property type="match status" value="1"/>
</dbReference>
<evidence type="ECO:0000313" key="6">
    <source>
        <dbReference type="Proteomes" id="UP000321523"/>
    </source>
</evidence>
<keyword evidence="2" id="KW-0238">DNA-binding</keyword>
<dbReference type="SMART" id="SM00345">
    <property type="entry name" value="HTH_GNTR"/>
    <property type="match status" value="1"/>
</dbReference>
<dbReference type="RefSeq" id="WP_044432074.1">
    <property type="nucleotide sequence ID" value="NZ_BJYZ01000025.1"/>
</dbReference>
<keyword evidence="1" id="KW-0805">Transcription regulation</keyword>
<dbReference type="SMART" id="SM00895">
    <property type="entry name" value="FCD"/>
    <property type="match status" value="1"/>
</dbReference>
<dbReference type="PROSITE" id="PS50949">
    <property type="entry name" value="HTH_GNTR"/>
    <property type="match status" value="1"/>
</dbReference>
<evidence type="ECO:0000259" key="4">
    <source>
        <dbReference type="PROSITE" id="PS50949"/>
    </source>
</evidence>
<dbReference type="SUPFAM" id="SSF48008">
    <property type="entry name" value="GntR ligand-binding domain-like"/>
    <property type="match status" value="1"/>
</dbReference>
<dbReference type="OrthoDB" id="8638122at2"/>
<dbReference type="Proteomes" id="UP000321523">
    <property type="component" value="Unassembled WGS sequence"/>
</dbReference>
<dbReference type="PANTHER" id="PTHR43537:SF45">
    <property type="entry name" value="GNTR FAMILY REGULATORY PROTEIN"/>
    <property type="match status" value="1"/>
</dbReference>
<dbReference type="GO" id="GO:0003700">
    <property type="term" value="F:DNA-binding transcription factor activity"/>
    <property type="evidence" value="ECO:0007669"/>
    <property type="project" value="InterPro"/>
</dbReference>
<gene>
    <name evidence="5" type="ORF">SAE02_51740</name>
</gene>
<feature type="domain" description="HTH gntR-type" evidence="4">
    <location>
        <begin position="8"/>
        <end position="75"/>
    </location>
</feature>
<dbReference type="GO" id="GO:0003677">
    <property type="term" value="F:DNA binding"/>
    <property type="evidence" value="ECO:0007669"/>
    <property type="project" value="UniProtKB-KW"/>
</dbReference>
<evidence type="ECO:0000256" key="2">
    <source>
        <dbReference type="ARBA" id="ARBA00023125"/>
    </source>
</evidence>
<organism evidence="5 6">
    <name type="scientific">Skermanella aerolata</name>
    <dbReference type="NCBI Taxonomy" id="393310"/>
    <lineage>
        <taxon>Bacteria</taxon>
        <taxon>Pseudomonadati</taxon>
        <taxon>Pseudomonadota</taxon>
        <taxon>Alphaproteobacteria</taxon>
        <taxon>Rhodospirillales</taxon>
        <taxon>Azospirillaceae</taxon>
        <taxon>Skermanella</taxon>
    </lineage>
</organism>
<dbReference type="Pfam" id="PF07729">
    <property type="entry name" value="FCD"/>
    <property type="match status" value="1"/>
</dbReference>
<sequence>MMPIATQPVLIDQVYQQLVESIADGSLLPGSRIRQEELAEWLGVSRQPVSHALQLLKHQGLLTESGKRGLTVAPLDAGRIVDLYQVRTSLDALAARLAAQRCAAGSANASLRRQLEESLENGASLKPDRPAAVFIQADVDFHTTIYRLSGNSAIEETVAAQWPHLKRSMGVVLDNPDERLLVWHEHAAIVRFILAGNAQRAELAAHDHTSRAGSETAKRLAALISNEAA</sequence>
<accession>A0A512DX50</accession>
<name>A0A512DX50_9PROT</name>
<dbReference type="PANTHER" id="PTHR43537">
    <property type="entry name" value="TRANSCRIPTIONAL REGULATOR, GNTR FAMILY"/>
    <property type="match status" value="1"/>
</dbReference>
<dbReference type="InterPro" id="IPR011711">
    <property type="entry name" value="GntR_C"/>
</dbReference>
<protein>
    <submittedName>
        <fullName evidence="5">Transcriptional regulator</fullName>
    </submittedName>
</protein>
<dbReference type="SUPFAM" id="SSF46785">
    <property type="entry name" value="Winged helix' DNA-binding domain"/>
    <property type="match status" value="1"/>
</dbReference>
<keyword evidence="3" id="KW-0804">Transcription</keyword>
<dbReference type="InterPro" id="IPR036390">
    <property type="entry name" value="WH_DNA-bd_sf"/>
</dbReference>
<dbReference type="InterPro" id="IPR036388">
    <property type="entry name" value="WH-like_DNA-bd_sf"/>
</dbReference>
<reference evidence="5 6" key="1">
    <citation type="submission" date="2019-07" db="EMBL/GenBank/DDBJ databases">
        <title>Whole genome shotgun sequence of Skermanella aerolata NBRC 106429.</title>
        <authorList>
            <person name="Hosoyama A."/>
            <person name="Uohara A."/>
            <person name="Ohji S."/>
            <person name="Ichikawa N."/>
        </authorList>
    </citation>
    <scope>NUCLEOTIDE SEQUENCE [LARGE SCALE GENOMIC DNA]</scope>
    <source>
        <strain evidence="5 6">NBRC 106429</strain>
    </source>
</reference>
<proteinExistence type="predicted"/>
<dbReference type="CDD" id="cd07377">
    <property type="entry name" value="WHTH_GntR"/>
    <property type="match status" value="1"/>
</dbReference>
<dbReference type="Gene3D" id="1.20.120.530">
    <property type="entry name" value="GntR ligand-binding domain-like"/>
    <property type="match status" value="1"/>
</dbReference>